<dbReference type="RefSeq" id="WP_110042093.1">
    <property type="nucleotide sequence ID" value="NZ_CP054613.1"/>
</dbReference>
<dbReference type="AlphaFoldDB" id="A0A2V2Z190"/>
<dbReference type="PANTHER" id="PTHR13887:SF41">
    <property type="entry name" value="THIOREDOXIN SUPERFAMILY PROTEIN"/>
    <property type="match status" value="1"/>
</dbReference>
<dbReference type="Gene3D" id="3.40.30.10">
    <property type="entry name" value="Glutaredoxin"/>
    <property type="match status" value="1"/>
</dbReference>
<keyword evidence="2" id="KW-0413">Isomerase</keyword>
<gene>
    <name evidence="2" type="ORF">DFQ01_101295</name>
</gene>
<dbReference type="PANTHER" id="PTHR13887">
    <property type="entry name" value="GLUTATHIONE S-TRANSFERASE KAPPA"/>
    <property type="match status" value="1"/>
</dbReference>
<dbReference type="InterPro" id="IPR001853">
    <property type="entry name" value="DSBA-like_thioredoxin_dom"/>
</dbReference>
<dbReference type="Proteomes" id="UP000246635">
    <property type="component" value="Unassembled WGS sequence"/>
</dbReference>
<dbReference type="GO" id="GO:0016491">
    <property type="term" value="F:oxidoreductase activity"/>
    <property type="evidence" value="ECO:0007669"/>
    <property type="project" value="InterPro"/>
</dbReference>
<evidence type="ECO:0000313" key="2">
    <source>
        <dbReference type="EMBL" id="PWW08572.1"/>
    </source>
</evidence>
<evidence type="ECO:0000259" key="1">
    <source>
        <dbReference type="Pfam" id="PF01323"/>
    </source>
</evidence>
<dbReference type="GO" id="GO:0016853">
    <property type="term" value="F:isomerase activity"/>
    <property type="evidence" value="ECO:0007669"/>
    <property type="project" value="UniProtKB-KW"/>
</dbReference>
<feature type="domain" description="DSBA-like thioredoxin" evidence="1">
    <location>
        <begin position="2"/>
        <end position="204"/>
    </location>
</feature>
<comment type="caution">
    <text evidence="2">The sequence shown here is derived from an EMBL/GenBank/DDBJ whole genome shotgun (WGS) entry which is preliminary data.</text>
</comment>
<organism evidence="2 3">
    <name type="scientific">Paenibacillus cellulosilyticus</name>
    <dbReference type="NCBI Taxonomy" id="375489"/>
    <lineage>
        <taxon>Bacteria</taxon>
        <taxon>Bacillati</taxon>
        <taxon>Bacillota</taxon>
        <taxon>Bacilli</taxon>
        <taxon>Bacillales</taxon>
        <taxon>Paenibacillaceae</taxon>
        <taxon>Paenibacillus</taxon>
    </lineage>
</organism>
<dbReference type="EMBL" id="QGTQ01000001">
    <property type="protein sequence ID" value="PWW08572.1"/>
    <property type="molecule type" value="Genomic_DNA"/>
</dbReference>
<proteinExistence type="predicted"/>
<sequence>MQIEVWSDFACPFCYIGKRRLEAALENFEHRDHIDVHYRSFELDPTAKKDYGHDVHDMLATKYGMTREKAIEMNVNLVQQASTVGLQFNFDTLVLTNTFDAHRLSHFAGHHGKRNEMTEILLRAYFTDSKHLGDRDTLLDLAAEIGLDREEAAEALDSDRFTGAVRDEEREANDLGIRGVPFYVVNRKYAISGAQSPETFLQALNQAWEDANPSKLVNAGGDAGVCTDDGCVIDSGSVNADAKTK</sequence>
<keyword evidence="3" id="KW-1185">Reference proteome</keyword>
<dbReference type="InterPro" id="IPR036249">
    <property type="entry name" value="Thioredoxin-like_sf"/>
</dbReference>
<protein>
    <submittedName>
        <fullName evidence="2">Putative DsbA family dithiol-disulfide isomerase</fullName>
    </submittedName>
</protein>
<reference evidence="2 3" key="1">
    <citation type="submission" date="2018-05" db="EMBL/GenBank/DDBJ databases">
        <title>Genomic Encyclopedia of Type Strains, Phase III (KMG-III): the genomes of soil and plant-associated and newly described type strains.</title>
        <authorList>
            <person name="Whitman W."/>
        </authorList>
    </citation>
    <scope>NUCLEOTIDE SEQUENCE [LARGE SCALE GENOMIC DNA]</scope>
    <source>
        <strain evidence="2 3">CECT 5696</strain>
    </source>
</reference>
<dbReference type="OrthoDB" id="9799122at2"/>
<dbReference type="SUPFAM" id="SSF52833">
    <property type="entry name" value="Thioredoxin-like"/>
    <property type="match status" value="1"/>
</dbReference>
<accession>A0A2V2Z190</accession>
<dbReference type="Pfam" id="PF01323">
    <property type="entry name" value="DSBA"/>
    <property type="match status" value="1"/>
</dbReference>
<evidence type="ECO:0000313" key="3">
    <source>
        <dbReference type="Proteomes" id="UP000246635"/>
    </source>
</evidence>
<name>A0A2V2Z190_9BACL</name>
<dbReference type="CDD" id="cd03024">
    <property type="entry name" value="DsbA_FrnE"/>
    <property type="match status" value="1"/>
</dbReference>